<dbReference type="RefSeq" id="WP_093989209.1">
    <property type="nucleotide sequence ID" value="NZ_FYDD01000004.1"/>
</dbReference>
<evidence type="ECO:0000313" key="6">
    <source>
        <dbReference type="Proteomes" id="UP000632659"/>
    </source>
</evidence>
<keyword evidence="6" id="KW-1185">Reference proteome</keyword>
<keyword evidence="1 3" id="KW-0489">Methyltransferase</keyword>
<dbReference type="AlphaFoldDB" id="A0A8J6P7K0"/>
<evidence type="ECO:0000256" key="3">
    <source>
        <dbReference type="PROSITE-ProRule" id="PRU00333"/>
    </source>
</evidence>
<dbReference type="PANTHER" id="PTHR11103">
    <property type="entry name" value="SLR1189 PROTEIN"/>
    <property type="match status" value="1"/>
</dbReference>
<organism evidence="5 6">
    <name type="scientific">Massiliimalia timonensis</name>
    <dbReference type="NCBI Taxonomy" id="1987501"/>
    <lineage>
        <taxon>Bacteria</taxon>
        <taxon>Bacillati</taxon>
        <taxon>Bacillota</taxon>
        <taxon>Clostridia</taxon>
        <taxon>Eubacteriales</taxon>
        <taxon>Oscillospiraceae</taxon>
        <taxon>Massiliimalia</taxon>
    </lineage>
</organism>
<dbReference type="EMBL" id="JACRTL010000003">
    <property type="protein sequence ID" value="MBC8610845.1"/>
    <property type="molecule type" value="Genomic_DNA"/>
</dbReference>
<protein>
    <submittedName>
        <fullName evidence="5">Homocysteine S-methyltransferase family protein</fullName>
    </submittedName>
</protein>
<evidence type="ECO:0000256" key="1">
    <source>
        <dbReference type="ARBA" id="ARBA00022603"/>
    </source>
</evidence>
<feature type="domain" description="Hcy-binding" evidence="4">
    <location>
        <begin position="1"/>
        <end position="281"/>
    </location>
</feature>
<accession>A0A8J6P7K0</accession>
<evidence type="ECO:0000259" key="4">
    <source>
        <dbReference type="PROSITE" id="PS50970"/>
    </source>
</evidence>
<feature type="binding site" evidence="3">
    <location>
        <position position="267"/>
    </location>
    <ligand>
        <name>Zn(2+)</name>
        <dbReference type="ChEBI" id="CHEBI:29105"/>
    </ligand>
</feature>
<dbReference type="GO" id="GO:0046872">
    <property type="term" value="F:metal ion binding"/>
    <property type="evidence" value="ECO:0007669"/>
    <property type="project" value="UniProtKB-KW"/>
</dbReference>
<comment type="caution">
    <text evidence="5">The sequence shown here is derived from an EMBL/GenBank/DDBJ whole genome shotgun (WGS) entry which is preliminary data.</text>
</comment>
<dbReference type="OrthoDB" id="9803687at2"/>
<dbReference type="InterPro" id="IPR003726">
    <property type="entry name" value="HCY_dom"/>
</dbReference>
<gene>
    <name evidence="5" type="ORF">H8702_06870</name>
</gene>
<dbReference type="GO" id="GO:0032259">
    <property type="term" value="P:methylation"/>
    <property type="evidence" value="ECO:0007669"/>
    <property type="project" value="UniProtKB-KW"/>
</dbReference>
<proteinExistence type="predicted"/>
<dbReference type="InterPro" id="IPR036589">
    <property type="entry name" value="HCY_dom_sf"/>
</dbReference>
<name>A0A8J6P7K0_9FIRM</name>
<dbReference type="PROSITE" id="PS50970">
    <property type="entry name" value="HCY"/>
    <property type="match status" value="1"/>
</dbReference>
<dbReference type="SUPFAM" id="SSF82282">
    <property type="entry name" value="Homocysteine S-methyltransferase"/>
    <property type="match status" value="1"/>
</dbReference>
<dbReference type="PANTHER" id="PTHR11103:SF18">
    <property type="entry name" value="SLR1189 PROTEIN"/>
    <property type="match status" value="1"/>
</dbReference>
<sequence length="415" mass="44928">MDVDLSVPLLLDGATATNLFSDKIPEGTCIPKWITEHPQKLISLQREFLSAGCGLLYAPTFGAGRNNLAQHGLEDEFETLNRTLVELSKQASAGKVPVAGVLSPTGLEVEPFGESSYTEVMDAFREQASILAEAGVDLFVAETMVSIPEARAAAIALRKFKKPVVITMTIDEEGNTLDGGKAVNALIILQELGIAAFGLNCSCGPAAMLEVLQQMTEYAKVPLVAKPSASSYDEDRHTLIPGLPPEQMAEQMKALIQAGASLVGGCCGTTPEHLRKIGAMLQQYPPAVIFDSTRPIEKEDEIILADSTEHYHLYSDQIECSAPLLCSPDMCDDFLRLEEECIDVIVVEIDNVDEARDFGANAHLSSLPISVYSHDEIALRLALLLYTGKALVDSRSSIEEETLKKIAKKYGAIIY</sequence>
<dbReference type="Proteomes" id="UP000632659">
    <property type="component" value="Unassembled WGS sequence"/>
</dbReference>
<keyword evidence="3" id="KW-0862">Zinc</keyword>
<keyword evidence="3" id="KW-0479">Metal-binding</keyword>
<feature type="binding site" evidence="3">
    <location>
        <position position="201"/>
    </location>
    <ligand>
        <name>Zn(2+)</name>
        <dbReference type="ChEBI" id="CHEBI:29105"/>
    </ligand>
</feature>
<comment type="cofactor">
    <cofactor evidence="3">
        <name>Zn(2+)</name>
        <dbReference type="ChEBI" id="CHEBI:29105"/>
    </cofactor>
</comment>
<evidence type="ECO:0000256" key="2">
    <source>
        <dbReference type="ARBA" id="ARBA00022679"/>
    </source>
</evidence>
<dbReference type="GO" id="GO:0008168">
    <property type="term" value="F:methyltransferase activity"/>
    <property type="evidence" value="ECO:0007669"/>
    <property type="project" value="UniProtKB-UniRule"/>
</dbReference>
<dbReference type="Pfam" id="PF02574">
    <property type="entry name" value="S-methyl_trans"/>
    <property type="match status" value="1"/>
</dbReference>
<dbReference type="Gene3D" id="3.20.20.330">
    <property type="entry name" value="Homocysteine-binding-like domain"/>
    <property type="match status" value="1"/>
</dbReference>
<feature type="binding site" evidence="3">
    <location>
        <position position="266"/>
    </location>
    <ligand>
        <name>Zn(2+)</name>
        <dbReference type="ChEBI" id="CHEBI:29105"/>
    </ligand>
</feature>
<keyword evidence="2 3" id="KW-0808">Transferase</keyword>
<evidence type="ECO:0000313" key="5">
    <source>
        <dbReference type="EMBL" id="MBC8610845.1"/>
    </source>
</evidence>
<reference evidence="5" key="1">
    <citation type="submission" date="2020-08" db="EMBL/GenBank/DDBJ databases">
        <title>Genome public.</title>
        <authorList>
            <person name="Liu C."/>
            <person name="Sun Q."/>
        </authorList>
    </citation>
    <scope>NUCLEOTIDE SEQUENCE</scope>
    <source>
        <strain evidence="5">NSJ-15</strain>
    </source>
</reference>